<dbReference type="Proteomes" id="UP001597419">
    <property type="component" value="Unassembled WGS sequence"/>
</dbReference>
<dbReference type="NCBIfam" id="NF033748">
    <property type="entry name" value="class_F_sortase"/>
    <property type="match status" value="1"/>
</dbReference>
<dbReference type="Gene3D" id="2.40.260.10">
    <property type="entry name" value="Sortase"/>
    <property type="match status" value="1"/>
</dbReference>
<evidence type="ECO:0000313" key="3">
    <source>
        <dbReference type="EMBL" id="MFD2465146.1"/>
    </source>
</evidence>
<dbReference type="CDD" id="cd05829">
    <property type="entry name" value="Sortase_F"/>
    <property type="match status" value="1"/>
</dbReference>
<keyword evidence="4" id="KW-1185">Reference proteome</keyword>
<feature type="chain" id="PRO_5046204824" evidence="2">
    <location>
        <begin position="31"/>
        <end position="198"/>
    </location>
</feature>
<evidence type="ECO:0000256" key="1">
    <source>
        <dbReference type="ARBA" id="ARBA00022801"/>
    </source>
</evidence>
<evidence type="ECO:0000256" key="2">
    <source>
        <dbReference type="SAM" id="SignalP"/>
    </source>
</evidence>
<name>A0ABW5GW43_9PSEU</name>
<feature type="signal peptide" evidence="2">
    <location>
        <begin position="1"/>
        <end position="30"/>
    </location>
</feature>
<dbReference type="SUPFAM" id="SSF63817">
    <property type="entry name" value="Sortase"/>
    <property type="match status" value="1"/>
</dbReference>
<dbReference type="InterPro" id="IPR042001">
    <property type="entry name" value="Sortase_F"/>
</dbReference>
<dbReference type="InterPro" id="IPR023365">
    <property type="entry name" value="Sortase_dom-sf"/>
</dbReference>
<organism evidence="3 4">
    <name type="scientific">Amycolatopsis samaneae</name>
    <dbReference type="NCBI Taxonomy" id="664691"/>
    <lineage>
        <taxon>Bacteria</taxon>
        <taxon>Bacillati</taxon>
        <taxon>Actinomycetota</taxon>
        <taxon>Actinomycetes</taxon>
        <taxon>Pseudonocardiales</taxon>
        <taxon>Pseudonocardiaceae</taxon>
        <taxon>Amycolatopsis</taxon>
    </lineage>
</organism>
<reference evidence="4" key="1">
    <citation type="journal article" date="2019" name="Int. J. Syst. Evol. Microbiol.">
        <title>The Global Catalogue of Microorganisms (GCM) 10K type strain sequencing project: providing services to taxonomists for standard genome sequencing and annotation.</title>
        <authorList>
            <consortium name="The Broad Institute Genomics Platform"/>
            <consortium name="The Broad Institute Genome Sequencing Center for Infectious Disease"/>
            <person name="Wu L."/>
            <person name="Ma J."/>
        </authorList>
    </citation>
    <scope>NUCLEOTIDE SEQUENCE [LARGE SCALE GENOMIC DNA]</scope>
    <source>
        <strain evidence="4">CGMCC 4.7643</strain>
    </source>
</reference>
<gene>
    <name evidence="3" type="ORF">ACFSYJ_41470</name>
</gene>
<comment type="caution">
    <text evidence="3">The sequence shown here is derived from an EMBL/GenBank/DDBJ whole genome shotgun (WGS) entry which is preliminary data.</text>
</comment>
<keyword evidence="2" id="KW-0732">Signal</keyword>
<protein>
    <submittedName>
        <fullName evidence="3">Class F sortase</fullName>
    </submittedName>
</protein>
<proteinExistence type="predicted"/>
<evidence type="ECO:0000313" key="4">
    <source>
        <dbReference type="Proteomes" id="UP001597419"/>
    </source>
</evidence>
<dbReference type="PROSITE" id="PS51257">
    <property type="entry name" value="PROKAR_LIPOPROTEIN"/>
    <property type="match status" value="1"/>
</dbReference>
<dbReference type="EMBL" id="JBHUKU010000029">
    <property type="protein sequence ID" value="MFD2465146.1"/>
    <property type="molecule type" value="Genomic_DNA"/>
</dbReference>
<dbReference type="Pfam" id="PF04203">
    <property type="entry name" value="Sortase"/>
    <property type="match status" value="1"/>
</dbReference>
<dbReference type="RefSeq" id="WP_378273152.1">
    <property type="nucleotide sequence ID" value="NZ_JBHUKU010000029.1"/>
</dbReference>
<keyword evidence="1" id="KW-0378">Hydrolase</keyword>
<sequence length="198" mass="20847">MTWNNRGARWGALLVALLAALLTGACGSPAATPDQRGAAPGAAAGAVAARPRPAWVELPSIQAKSTLIPLGLNPDKTVEVPPVDQPLQAGWYENSPPPGQIGPSVVLGHIDGHHEKGIFWRLREVKAGDKVLVGRQDGRTLTFVVSKVDQVAKSAFPTDAVYGDTADPELRLITCGGVFDHGTGNYRDNIIVYAKLAS</sequence>
<dbReference type="InterPro" id="IPR005754">
    <property type="entry name" value="Sortase"/>
</dbReference>
<accession>A0ABW5GW43</accession>